<feature type="compositionally biased region" description="Polar residues" evidence="2">
    <location>
        <begin position="160"/>
        <end position="170"/>
    </location>
</feature>
<feature type="compositionally biased region" description="Basic and acidic residues" evidence="2">
    <location>
        <begin position="149"/>
        <end position="159"/>
    </location>
</feature>
<accession>A0A9K3JVL6</accession>
<keyword evidence="4" id="KW-1185">Reference proteome</keyword>
<keyword evidence="1" id="KW-0175">Coiled coil</keyword>
<evidence type="ECO:0000313" key="4">
    <source>
        <dbReference type="Proteomes" id="UP000215914"/>
    </source>
</evidence>
<gene>
    <name evidence="3" type="ORF">HanXRQr2_Chr01g0025371</name>
</gene>
<proteinExistence type="predicted"/>
<evidence type="ECO:0000256" key="2">
    <source>
        <dbReference type="SAM" id="MobiDB-lite"/>
    </source>
</evidence>
<dbReference type="Proteomes" id="UP000215914">
    <property type="component" value="Unassembled WGS sequence"/>
</dbReference>
<dbReference type="EMBL" id="MNCJ02000316">
    <property type="protein sequence ID" value="KAF5822344.1"/>
    <property type="molecule type" value="Genomic_DNA"/>
</dbReference>
<evidence type="ECO:0000256" key="1">
    <source>
        <dbReference type="SAM" id="Coils"/>
    </source>
</evidence>
<reference evidence="3" key="2">
    <citation type="submission" date="2020-06" db="EMBL/GenBank/DDBJ databases">
        <title>Helianthus annuus Genome sequencing and assembly Release 2.</title>
        <authorList>
            <person name="Gouzy J."/>
            <person name="Langlade N."/>
            <person name="Munos S."/>
        </authorList>
    </citation>
    <scope>NUCLEOTIDE SEQUENCE</scope>
    <source>
        <tissue evidence="3">Leaves</tissue>
    </source>
</reference>
<dbReference type="AlphaFoldDB" id="A0A9K3JVL6"/>
<comment type="caution">
    <text evidence="3">The sequence shown here is derived from an EMBL/GenBank/DDBJ whole genome shotgun (WGS) entry which is preliminary data.</text>
</comment>
<feature type="coiled-coil region" evidence="1">
    <location>
        <begin position="198"/>
        <end position="253"/>
    </location>
</feature>
<reference evidence="3" key="1">
    <citation type="journal article" date="2017" name="Nature">
        <title>The sunflower genome provides insights into oil metabolism, flowering and Asterid evolution.</title>
        <authorList>
            <person name="Badouin H."/>
            <person name="Gouzy J."/>
            <person name="Grassa C.J."/>
            <person name="Murat F."/>
            <person name="Staton S.E."/>
            <person name="Cottret L."/>
            <person name="Lelandais-Briere C."/>
            <person name="Owens G.L."/>
            <person name="Carrere S."/>
            <person name="Mayjonade B."/>
            <person name="Legrand L."/>
            <person name="Gill N."/>
            <person name="Kane N.C."/>
            <person name="Bowers J.E."/>
            <person name="Hubner S."/>
            <person name="Bellec A."/>
            <person name="Berard A."/>
            <person name="Berges H."/>
            <person name="Blanchet N."/>
            <person name="Boniface M.C."/>
            <person name="Brunel D."/>
            <person name="Catrice O."/>
            <person name="Chaidir N."/>
            <person name="Claudel C."/>
            <person name="Donnadieu C."/>
            <person name="Faraut T."/>
            <person name="Fievet G."/>
            <person name="Helmstetter N."/>
            <person name="King M."/>
            <person name="Knapp S.J."/>
            <person name="Lai Z."/>
            <person name="Le Paslier M.C."/>
            <person name="Lippi Y."/>
            <person name="Lorenzon L."/>
            <person name="Mandel J.R."/>
            <person name="Marage G."/>
            <person name="Marchand G."/>
            <person name="Marquand E."/>
            <person name="Bret-Mestries E."/>
            <person name="Morien E."/>
            <person name="Nambeesan S."/>
            <person name="Nguyen T."/>
            <person name="Pegot-Espagnet P."/>
            <person name="Pouilly N."/>
            <person name="Raftis F."/>
            <person name="Sallet E."/>
            <person name="Schiex T."/>
            <person name="Thomas J."/>
            <person name="Vandecasteele C."/>
            <person name="Vares D."/>
            <person name="Vear F."/>
            <person name="Vautrin S."/>
            <person name="Crespi M."/>
            <person name="Mangin B."/>
            <person name="Burke J.M."/>
            <person name="Salse J."/>
            <person name="Munos S."/>
            <person name="Vincourt P."/>
            <person name="Rieseberg L.H."/>
            <person name="Langlade N.B."/>
        </authorList>
    </citation>
    <scope>NUCLEOTIDE SEQUENCE</scope>
    <source>
        <tissue evidence="3">Leaves</tissue>
    </source>
</reference>
<evidence type="ECO:0000313" key="3">
    <source>
        <dbReference type="EMBL" id="KAF5822344.1"/>
    </source>
</evidence>
<sequence>MSDAEKISKFVDALSSEWNEALIEVKKDSSFPRFTLNEFVNKLQEHKTEIKKKNLTFEFVNFKIKDDELEIDVIRRFRRLMQEIRDYRIPRACEVNKEKLMESLSSDWNKVFKESDWDKVFKELEDTQALTDIEAKAWKRWSIQQEKEKNEVQNGEVKESNASTNKTSCSEPVCSNCEKSRSDNVKLLRNVESLTLENKNFIKLENDLKNKIKILENEKSVLNKNDFEKQNIINSHIEKITQLEQDAEIAKKN</sequence>
<feature type="region of interest" description="Disordered" evidence="2">
    <location>
        <begin position="149"/>
        <end position="173"/>
    </location>
</feature>
<protein>
    <submittedName>
        <fullName evidence="3">Uncharacterized protein</fullName>
    </submittedName>
</protein>
<organism evidence="3 4">
    <name type="scientific">Helianthus annuus</name>
    <name type="common">Common sunflower</name>
    <dbReference type="NCBI Taxonomy" id="4232"/>
    <lineage>
        <taxon>Eukaryota</taxon>
        <taxon>Viridiplantae</taxon>
        <taxon>Streptophyta</taxon>
        <taxon>Embryophyta</taxon>
        <taxon>Tracheophyta</taxon>
        <taxon>Spermatophyta</taxon>
        <taxon>Magnoliopsida</taxon>
        <taxon>eudicotyledons</taxon>
        <taxon>Gunneridae</taxon>
        <taxon>Pentapetalae</taxon>
        <taxon>asterids</taxon>
        <taxon>campanulids</taxon>
        <taxon>Asterales</taxon>
        <taxon>Asteraceae</taxon>
        <taxon>Asteroideae</taxon>
        <taxon>Heliantheae alliance</taxon>
        <taxon>Heliantheae</taxon>
        <taxon>Helianthus</taxon>
    </lineage>
</organism>
<name>A0A9K3JVL6_HELAN</name>
<dbReference type="Gramene" id="mRNA:HanXRQr2_Chr01g0025371">
    <property type="protein sequence ID" value="CDS:HanXRQr2_Chr01g0025371.1"/>
    <property type="gene ID" value="HanXRQr2_Chr01g0025371"/>
</dbReference>